<dbReference type="RefSeq" id="WP_130066414.1">
    <property type="nucleotide sequence ID" value="NZ_SEZN01000016.1"/>
</dbReference>
<dbReference type="InterPro" id="IPR027785">
    <property type="entry name" value="UvrD-like_helicase_C"/>
</dbReference>
<dbReference type="Pfam" id="PF13538">
    <property type="entry name" value="UvrD_C_2"/>
    <property type="match status" value="1"/>
</dbReference>
<keyword evidence="1" id="KW-0547">Nucleotide-binding</keyword>
<dbReference type="InterPro" id="IPR014016">
    <property type="entry name" value="UvrD-like_ATP-bd"/>
</dbReference>
<name>A0ABY0I7E2_9GAMM</name>
<feature type="domain" description="UvrD-like helicase C-terminal" evidence="6">
    <location>
        <begin position="431"/>
        <end position="481"/>
    </location>
</feature>
<dbReference type="Pfam" id="PF00580">
    <property type="entry name" value="UvrD-helicase"/>
    <property type="match status" value="1"/>
</dbReference>
<dbReference type="SUPFAM" id="SSF52540">
    <property type="entry name" value="P-loop containing nucleoside triphosphate hydrolases"/>
    <property type="match status" value="1"/>
</dbReference>
<organism evidence="7 8">
    <name type="scientific">Aliivibrio finisterrensis</name>
    <dbReference type="NCBI Taxonomy" id="511998"/>
    <lineage>
        <taxon>Bacteria</taxon>
        <taxon>Pseudomonadati</taxon>
        <taxon>Pseudomonadota</taxon>
        <taxon>Gammaproteobacteria</taxon>
        <taxon>Vibrionales</taxon>
        <taxon>Vibrionaceae</taxon>
        <taxon>Aliivibrio</taxon>
    </lineage>
</organism>
<gene>
    <name evidence="7" type="ORF">ERW53_10075</name>
</gene>
<accession>A0ABY0I7E2</accession>
<evidence type="ECO:0000256" key="1">
    <source>
        <dbReference type="ARBA" id="ARBA00022741"/>
    </source>
</evidence>
<dbReference type="InterPro" id="IPR000212">
    <property type="entry name" value="DNA_helicase_UvrD/REP"/>
</dbReference>
<dbReference type="EMBL" id="SEZN01000016">
    <property type="protein sequence ID" value="RYU64279.1"/>
    <property type="molecule type" value="Genomic_DNA"/>
</dbReference>
<keyword evidence="3 7" id="KW-0347">Helicase</keyword>
<evidence type="ECO:0000259" key="6">
    <source>
        <dbReference type="Pfam" id="PF13538"/>
    </source>
</evidence>
<keyword evidence="8" id="KW-1185">Reference proteome</keyword>
<reference evidence="7 8" key="1">
    <citation type="submission" date="2019-02" db="EMBL/GenBank/DDBJ databases">
        <title>Genome sequences of Aliivibrio finisterrensis strains from farmed Atlantic salmon.</title>
        <authorList>
            <person name="Bowman J.P."/>
        </authorList>
    </citation>
    <scope>NUCLEOTIDE SEQUENCE [LARGE SCALE GENOMIC DNA]</scope>
    <source>
        <strain evidence="7 8">A21</strain>
    </source>
</reference>
<evidence type="ECO:0000256" key="2">
    <source>
        <dbReference type="ARBA" id="ARBA00022801"/>
    </source>
</evidence>
<dbReference type="Proteomes" id="UP000294166">
    <property type="component" value="Unassembled WGS sequence"/>
</dbReference>
<sequence length="529" mass="58754">MYSNYNFKGLPLSEEQSNCLELFSNMDYNETLGIQAGAGASKTFTSTAIASLVMPNCRGLYLAYNSAIVEEVRKQFPRYVDVTTTHGIAYKYVGKHYKDRLVGRLTIKVYLKVAKPVNAQGLITPQAFAASVMKTINIYCLSQDMSISEKHVILPKSNDRKEDATAFLSEKVSIAANELWKELINPNGTLPITHDVYLKLFVLKMAQNKLSLPYEYVMLDEAQDTAPIAQQLMHLLLNSKKVAVGDKFQSIYEWRGADNAMAHLNFSKEGQLTTCYRFGQSIADLANNVLNHHLNAGVAFKGNPNKESQIITETIHSKATPNRLVLCRTNAMLFSEMMKSLKRGEKPYLLKDPNALFTTLKGIEQLKAGRTPTESAELTNFSSWAELKEHANSQIGSDYLPLIKAIDEYGISSLTKSVESVTNQVKGQADIVLSTAHASKGAEANHVVLASDFDYYMNGSDVEDSEVNLLYVALTRAKETLDIAQCSALKRLMANKTQPKIANNINAEQVMPQTTKRNPALERLNLLLS</sequence>
<evidence type="ECO:0000256" key="3">
    <source>
        <dbReference type="ARBA" id="ARBA00022806"/>
    </source>
</evidence>
<keyword evidence="4" id="KW-0067">ATP-binding</keyword>
<proteinExistence type="predicted"/>
<dbReference type="PANTHER" id="PTHR11070">
    <property type="entry name" value="UVRD / RECB / PCRA DNA HELICASE FAMILY MEMBER"/>
    <property type="match status" value="1"/>
</dbReference>
<keyword evidence="2" id="KW-0378">Hydrolase</keyword>
<comment type="caution">
    <text evidence="7">The sequence shown here is derived from an EMBL/GenBank/DDBJ whole genome shotgun (WGS) entry which is preliminary data.</text>
</comment>
<protein>
    <submittedName>
        <fullName evidence="7">ATP-dependent helicase</fullName>
    </submittedName>
</protein>
<evidence type="ECO:0000259" key="5">
    <source>
        <dbReference type="Pfam" id="PF00580"/>
    </source>
</evidence>
<evidence type="ECO:0000313" key="8">
    <source>
        <dbReference type="Proteomes" id="UP000294166"/>
    </source>
</evidence>
<dbReference type="GO" id="GO:0004386">
    <property type="term" value="F:helicase activity"/>
    <property type="evidence" value="ECO:0007669"/>
    <property type="project" value="UniProtKB-KW"/>
</dbReference>
<dbReference type="PANTHER" id="PTHR11070:SF30">
    <property type="entry name" value="F-BOX DNA HELICASE 1"/>
    <property type="match status" value="1"/>
</dbReference>
<dbReference type="InterPro" id="IPR027417">
    <property type="entry name" value="P-loop_NTPase"/>
</dbReference>
<feature type="domain" description="UvrD-like helicase ATP-binding" evidence="5">
    <location>
        <begin position="31"/>
        <end position="260"/>
    </location>
</feature>
<evidence type="ECO:0000313" key="7">
    <source>
        <dbReference type="EMBL" id="RYU64279.1"/>
    </source>
</evidence>
<dbReference type="Gene3D" id="3.40.50.300">
    <property type="entry name" value="P-loop containing nucleotide triphosphate hydrolases"/>
    <property type="match status" value="2"/>
</dbReference>
<evidence type="ECO:0000256" key="4">
    <source>
        <dbReference type="ARBA" id="ARBA00022840"/>
    </source>
</evidence>